<name>A0A8J4WSY8_9TREM</name>
<sequence>PPIALDSDTFLRKVVQQFNEVLDKACADENIAADPYQDEGFWQMLAKLERSLLESTPKGQSTNPTLLGLLANAAEQGISGLNKVLCSTKNTVSAQPIPADSNENAKMEKTPASSSSMLDPYLVCQFVRKLTWLHARSIE</sequence>
<feature type="non-terminal residue" evidence="2">
    <location>
        <position position="139"/>
    </location>
</feature>
<dbReference type="AlphaFoldDB" id="A0A8J4WSY8"/>
<evidence type="ECO:0000313" key="3">
    <source>
        <dbReference type="Proteomes" id="UP000748531"/>
    </source>
</evidence>
<evidence type="ECO:0000256" key="1">
    <source>
        <dbReference type="SAM" id="MobiDB-lite"/>
    </source>
</evidence>
<feature type="non-terminal residue" evidence="2">
    <location>
        <position position="1"/>
    </location>
</feature>
<dbReference type="Proteomes" id="UP000748531">
    <property type="component" value="Unassembled WGS sequence"/>
</dbReference>
<protein>
    <submittedName>
        <fullName evidence="2">Uncharacterized protein</fullName>
    </submittedName>
</protein>
<dbReference type="EMBL" id="LUCH01015178">
    <property type="protein sequence ID" value="KAF5395317.1"/>
    <property type="molecule type" value="Genomic_DNA"/>
</dbReference>
<evidence type="ECO:0000313" key="2">
    <source>
        <dbReference type="EMBL" id="KAF5395317.1"/>
    </source>
</evidence>
<proteinExistence type="predicted"/>
<organism evidence="2 3">
    <name type="scientific">Paragonimus heterotremus</name>
    <dbReference type="NCBI Taxonomy" id="100268"/>
    <lineage>
        <taxon>Eukaryota</taxon>
        <taxon>Metazoa</taxon>
        <taxon>Spiralia</taxon>
        <taxon>Lophotrochozoa</taxon>
        <taxon>Platyhelminthes</taxon>
        <taxon>Trematoda</taxon>
        <taxon>Digenea</taxon>
        <taxon>Plagiorchiida</taxon>
        <taxon>Troglotremata</taxon>
        <taxon>Troglotrematidae</taxon>
        <taxon>Paragonimus</taxon>
    </lineage>
</organism>
<keyword evidence="3" id="KW-1185">Reference proteome</keyword>
<reference evidence="2" key="1">
    <citation type="submission" date="2019-05" db="EMBL/GenBank/DDBJ databases">
        <title>Annotation for the trematode Paragonimus heterotremus.</title>
        <authorList>
            <person name="Choi Y.-J."/>
        </authorList>
    </citation>
    <scope>NUCLEOTIDE SEQUENCE</scope>
    <source>
        <strain evidence="2">LC</strain>
    </source>
</reference>
<gene>
    <name evidence="2" type="ORF">PHET_12401</name>
</gene>
<accession>A0A8J4WSY8</accession>
<feature type="region of interest" description="Disordered" evidence="1">
    <location>
        <begin position="93"/>
        <end position="115"/>
    </location>
</feature>
<dbReference type="OrthoDB" id="10355648at2759"/>
<comment type="caution">
    <text evidence="2">The sequence shown here is derived from an EMBL/GenBank/DDBJ whole genome shotgun (WGS) entry which is preliminary data.</text>
</comment>